<dbReference type="InterPro" id="IPR006442">
    <property type="entry name" value="Antitoxin_Phd/YefM"/>
</dbReference>
<dbReference type="InterPro" id="IPR036165">
    <property type="entry name" value="YefM-like_sf"/>
</dbReference>
<sequence>MKEISATEAARAFARVLDEAEAGEEFLITRKGVCVARLLPAPRANGTALNRLSRQWAGKIGLDEEFVAAVDSLDEYARGDQDRDPWQS</sequence>
<evidence type="ECO:0000256" key="1">
    <source>
        <dbReference type="ARBA" id="ARBA00009981"/>
    </source>
</evidence>
<dbReference type="Proteomes" id="UP000798951">
    <property type="component" value="Unassembled WGS sequence"/>
</dbReference>
<dbReference type="Pfam" id="PF02604">
    <property type="entry name" value="PhdYeFM_antitox"/>
    <property type="match status" value="1"/>
</dbReference>
<name>A0ABQ6YTU8_9NOCA</name>
<dbReference type="Gene3D" id="3.40.1620.10">
    <property type="entry name" value="YefM-like domain"/>
    <property type="match status" value="1"/>
</dbReference>
<evidence type="ECO:0000313" key="3">
    <source>
        <dbReference type="EMBL" id="KAF0849232.1"/>
    </source>
</evidence>
<comment type="similarity">
    <text evidence="1 2">Belongs to the phD/YefM antitoxin family.</text>
</comment>
<evidence type="ECO:0000256" key="2">
    <source>
        <dbReference type="RuleBase" id="RU362080"/>
    </source>
</evidence>
<accession>A0ABQ6YTU8</accession>
<comment type="function">
    <text evidence="2">Antitoxin component of a type II toxin-antitoxin (TA) system.</text>
</comment>
<reference evidence="3 4" key="1">
    <citation type="submission" date="2019-07" db="EMBL/GenBank/DDBJ databases">
        <title>Genomic Encyclopedia of Type Strains, Phase IV (KMG-IV): sequencing the most valuable type-strain genomes for metagenomic binning, comparative biology and taxonomic classification.</title>
        <authorList>
            <person name="Goeker M."/>
        </authorList>
    </citation>
    <scope>NUCLEOTIDE SEQUENCE [LARGE SCALE GENOMIC DNA]</scope>
    <source>
        <strain evidence="3 4">DSM 44831</strain>
    </source>
</reference>
<dbReference type="EMBL" id="VMSD01000001">
    <property type="protein sequence ID" value="KAF0849232.1"/>
    <property type="molecule type" value="Genomic_DNA"/>
</dbReference>
<proteinExistence type="inferred from homology"/>
<dbReference type="SUPFAM" id="SSF143120">
    <property type="entry name" value="YefM-like"/>
    <property type="match status" value="1"/>
</dbReference>
<keyword evidence="4" id="KW-1185">Reference proteome</keyword>
<dbReference type="NCBIfam" id="TIGR01552">
    <property type="entry name" value="phd_fam"/>
    <property type="match status" value="1"/>
</dbReference>
<dbReference type="RefSeq" id="WP_067978673.1">
    <property type="nucleotide sequence ID" value="NZ_VMSD01000001.1"/>
</dbReference>
<evidence type="ECO:0000313" key="4">
    <source>
        <dbReference type="Proteomes" id="UP000798951"/>
    </source>
</evidence>
<organism evidence="3 4">
    <name type="scientific">Nocardia caishijiensis</name>
    <dbReference type="NCBI Taxonomy" id="184756"/>
    <lineage>
        <taxon>Bacteria</taxon>
        <taxon>Bacillati</taxon>
        <taxon>Actinomycetota</taxon>
        <taxon>Actinomycetes</taxon>
        <taxon>Mycobacteriales</taxon>
        <taxon>Nocardiaceae</taxon>
        <taxon>Nocardia</taxon>
    </lineage>
</organism>
<protein>
    <recommendedName>
        <fullName evidence="2">Antitoxin</fullName>
    </recommendedName>
</protein>
<gene>
    <name evidence="3" type="ORF">FNL39_101669</name>
</gene>
<comment type="caution">
    <text evidence="3">The sequence shown here is derived from an EMBL/GenBank/DDBJ whole genome shotgun (WGS) entry which is preliminary data.</text>
</comment>